<dbReference type="GO" id="GO:0016020">
    <property type="term" value="C:membrane"/>
    <property type="evidence" value="ECO:0007669"/>
    <property type="project" value="TreeGrafter"/>
</dbReference>
<dbReference type="AlphaFoldDB" id="A0A2V1DS06"/>
<dbReference type="EMBL" id="KZ805368">
    <property type="protein sequence ID" value="PVI00776.1"/>
    <property type="molecule type" value="Genomic_DNA"/>
</dbReference>
<sequence>MVLCEGNNVWGLYKIAAWTDLGRSVSSKGMHRILSMRAKRDAACPPSVQSDDPALMLQVAVEPPVVRLTASTRVSADMSFEQRCPAAYPCPTSSSTSSSSVCMDAQGYNPGLYITPEVKHIITSSADGSHSTVKQETITNARTLGLIFASSMASQPNLPTHRNSYPFIAPARFIGTLQDKRALITGASHGIGRSTVQALAAAGAHIACVSRNSEALDALVASLNTKAVAIPADITNTAGLADVVREAESRLGGPIDILVNCAGGVRFNTFEAENADLGDWWHILELNLRAPVALIRLVLPTMLKRASGTIISFGSSAAVEESPFCTAYATSKTALSKFHAELEAEISGRGVATYVLHPGEVDTGSAKVPGALNMDTLMTTPRMAAHLAKWEHMILSQPELAADTVVALCADERARVLSGKFIDARKDLEGLVEQTENPFFV</sequence>
<accession>A0A2V1DS06</accession>
<evidence type="ECO:0000313" key="4">
    <source>
        <dbReference type="Proteomes" id="UP000244855"/>
    </source>
</evidence>
<dbReference type="OrthoDB" id="1274115at2759"/>
<gene>
    <name evidence="3" type="ORF">DM02DRAFT_628252</name>
</gene>
<dbReference type="PANTHER" id="PTHR44196:SF1">
    <property type="entry name" value="DEHYDROGENASE_REDUCTASE SDR FAMILY MEMBER 7B"/>
    <property type="match status" value="1"/>
</dbReference>
<proteinExistence type="inferred from homology"/>
<reference evidence="3 4" key="1">
    <citation type="journal article" date="2018" name="Sci. Rep.">
        <title>Comparative genomics provides insights into the lifestyle and reveals functional heterogeneity of dark septate endophytic fungi.</title>
        <authorList>
            <person name="Knapp D.G."/>
            <person name="Nemeth J.B."/>
            <person name="Barry K."/>
            <person name="Hainaut M."/>
            <person name="Henrissat B."/>
            <person name="Johnson J."/>
            <person name="Kuo A."/>
            <person name="Lim J.H.P."/>
            <person name="Lipzen A."/>
            <person name="Nolan M."/>
            <person name="Ohm R.A."/>
            <person name="Tamas L."/>
            <person name="Grigoriev I.V."/>
            <person name="Spatafora J.W."/>
            <person name="Nagy L.G."/>
            <person name="Kovacs G.M."/>
        </authorList>
    </citation>
    <scope>NUCLEOTIDE SEQUENCE [LARGE SCALE GENOMIC DNA]</scope>
    <source>
        <strain evidence="3 4">DSE2036</strain>
    </source>
</reference>
<evidence type="ECO:0000256" key="1">
    <source>
        <dbReference type="ARBA" id="ARBA00006484"/>
    </source>
</evidence>
<dbReference type="GO" id="GO:0016491">
    <property type="term" value="F:oxidoreductase activity"/>
    <property type="evidence" value="ECO:0007669"/>
    <property type="project" value="UniProtKB-KW"/>
</dbReference>
<keyword evidence="4" id="KW-1185">Reference proteome</keyword>
<evidence type="ECO:0000313" key="3">
    <source>
        <dbReference type="EMBL" id="PVI00776.1"/>
    </source>
</evidence>
<dbReference type="CDD" id="cd05233">
    <property type="entry name" value="SDR_c"/>
    <property type="match status" value="1"/>
</dbReference>
<dbReference type="Gene3D" id="3.40.50.720">
    <property type="entry name" value="NAD(P)-binding Rossmann-like Domain"/>
    <property type="match status" value="1"/>
</dbReference>
<dbReference type="PANTHER" id="PTHR44196">
    <property type="entry name" value="DEHYDROGENASE/REDUCTASE SDR FAMILY MEMBER 7B"/>
    <property type="match status" value="1"/>
</dbReference>
<dbReference type="PRINTS" id="PR00081">
    <property type="entry name" value="GDHRDH"/>
</dbReference>
<comment type="similarity">
    <text evidence="1">Belongs to the short-chain dehydrogenases/reductases (SDR) family.</text>
</comment>
<dbReference type="Pfam" id="PF00106">
    <property type="entry name" value="adh_short"/>
    <property type="match status" value="1"/>
</dbReference>
<dbReference type="Proteomes" id="UP000244855">
    <property type="component" value="Unassembled WGS sequence"/>
</dbReference>
<organism evidence="3 4">
    <name type="scientific">Periconia macrospinosa</name>
    <dbReference type="NCBI Taxonomy" id="97972"/>
    <lineage>
        <taxon>Eukaryota</taxon>
        <taxon>Fungi</taxon>
        <taxon>Dikarya</taxon>
        <taxon>Ascomycota</taxon>
        <taxon>Pezizomycotina</taxon>
        <taxon>Dothideomycetes</taxon>
        <taxon>Pleosporomycetidae</taxon>
        <taxon>Pleosporales</taxon>
        <taxon>Massarineae</taxon>
        <taxon>Periconiaceae</taxon>
        <taxon>Periconia</taxon>
    </lineage>
</organism>
<dbReference type="InterPro" id="IPR036291">
    <property type="entry name" value="NAD(P)-bd_dom_sf"/>
</dbReference>
<dbReference type="InterPro" id="IPR002347">
    <property type="entry name" value="SDR_fam"/>
</dbReference>
<name>A0A2V1DS06_9PLEO</name>
<protein>
    <submittedName>
        <fullName evidence="3">NAD(P)-binding protein</fullName>
    </submittedName>
</protein>
<dbReference type="SUPFAM" id="SSF51735">
    <property type="entry name" value="NAD(P)-binding Rossmann-fold domains"/>
    <property type="match status" value="1"/>
</dbReference>
<evidence type="ECO:0000256" key="2">
    <source>
        <dbReference type="ARBA" id="ARBA00023002"/>
    </source>
</evidence>
<keyword evidence="2" id="KW-0560">Oxidoreductase</keyword>
<dbReference type="STRING" id="97972.A0A2V1DS06"/>